<sequence>QQMPLPETGPKAESRKRLQEREEELLRQIGLKEIIRFDNLEDTSHLSSCLATFSENFERGPICVSSSQPLDPDDERLLEDRFKNSLKLEMKNLKDYDIKFENLQVFVQSVLESSLINTIFSQSNPEIGQFLHLPEIDPRLVRNYDKEIVGRCIKEYIRSILSTLNISFIDTVLKELKGKVSKKTLAILKKKVNRLRDYVLGLLGSFPEDQKKAKERWVILQESYQLAKDSVLEKFKLPPWATVLLCIPSGIPYGIYALIRWNELKKEEQKKIEETIDLCSDDLDRIYNALVKLKDLEKIIEKQEIIDEVFYSGESFFEFEDAFIASIQNKIQKIRANYGIREWDERIDIMKKKLGPFGDHHLSDHFDIMDFLSWVFFDKDISSSVQKVPLPISILSIDYTSSLVRIMKLVAPSAGIPMQEVLYRISTDLDIDLKKSLFRAMLGAAVLSYYLTEKI</sequence>
<reference evidence="1 2" key="1">
    <citation type="journal article" date="2014" name="Mol. Biol. Evol.">
        <title>Massive expansion of Ubiquitination-related gene families within the Chlamydiae.</title>
        <authorList>
            <person name="Domman D."/>
            <person name="Collingro A."/>
            <person name="Lagkouvardos I."/>
            <person name="Gehre L."/>
            <person name="Weinmaier T."/>
            <person name="Rattei T."/>
            <person name="Subtil A."/>
            <person name="Horn M."/>
        </authorList>
    </citation>
    <scope>NUCLEOTIDE SEQUENCE [LARGE SCALE GENOMIC DNA]</scope>
    <source>
        <strain evidence="1 2">EI2</strain>
    </source>
</reference>
<gene>
    <name evidence="1" type="ORF">DB44_GY00010</name>
</gene>
<accession>A0A0C1JGS9</accession>
<feature type="non-terminal residue" evidence="1">
    <location>
        <position position="1"/>
    </location>
</feature>
<evidence type="ECO:0000313" key="1">
    <source>
        <dbReference type="EMBL" id="KIC70660.1"/>
    </source>
</evidence>
<evidence type="ECO:0000313" key="2">
    <source>
        <dbReference type="Proteomes" id="UP000031465"/>
    </source>
</evidence>
<dbReference type="Proteomes" id="UP000031465">
    <property type="component" value="Unassembled WGS sequence"/>
</dbReference>
<organism evidence="1 2">
    <name type="scientific">Candidatus Protochlamydia amoebophila</name>
    <dbReference type="NCBI Taxonomy" id="362787"/>
    <lineage>
        <taxon>Bacteria</taxon>
        <taxon>Pseudomonadati</taxon>
        <taxon>Chlamydiota</taxon>
        <taxon>Chlamydiia</taxon>
        <taxon>Parachlamydiales</taxon>
        <taxon>Parachlamydiaceae</taxon>
        <taxon>Candidatus Protochlamydia</taxon>
    </lineage>
</organism>
<dbReference type="AlphaFoldDB" id="A0A0C1JGS9"/>
<dbReference type="RefSeq" id="WP_162180867.1">
    <property type="nucleotide sequence ID" value="NZ_JSAN01000167.1"/>
</dbReference>
<dbReference type="EMBL" id="JSAN01000167">
    <property type="protein sequence ID" value="KIC70660.1"/>
    <property type="molecule type" value="Genomic_DNA"/>
</dbReference>
<name>A0A0C1JGS9_9BACT</name>
<comment type="caution">
    <text evidence="1">The sequence shown here is derived from an EMBL/GenBank/DDBJ whole genome shotgun (WGS) entry which is preliminary data.</text>
</comment>
<protein>
    <submittedName>
        <fullName evidence="1">Uncharacterized protein</fullName>
    </submittedName>
</protein>
<dbReference type="PATRIC" id="fig|362787.3.peg.2131"/>
<proteinExistence type="predicted"/>